<evidence type="ECO:0000313" key="1">
    <source>
        <dbReference type="EMBL" id="EWC75340.1"/>
    </source>
</evidence>
<dbReference type="OrthoDB" id="370635at2759"/>
<gene>
    <name evidence="1" type="ORF">C923_04015</name>
</gene>
<evidence type="ECO:0000313" key="2">
    <source>
        <dbReference type="Proteomes" id="UP000030697"/>
    </source>
</evidence>
<dbReference type="EMBL" id="KE124652">
    <property type="protein sequence ID" value="EWC75340.1"/>
    <property type="molecule type" value="Genomic_DNA"/>
</dbReference>
<name>W7J9H9_PLAFA</name>
<dbReference type="AlphaFoldDB" id="W7J9H9"/>
<protein>
    <submittedName>
        <fullName evidence="1">Uncharacterized protein</fullName>
    </submittedName>
</protein>
<proteinExistence type="predicted"/>
<sequence length="294" mass="35243">MLNVINNHIIKYNNLHKLRKAFFYSRVVINNFEIKNNENVLLNNVQIIKDEQLLLNNCVNFLTNFEKFAIICCACTDPKNKVQTCRSCSQKNKCKRFLQKYAGEPDFSDFTRLMIGFYNICKVYIKRKESDRKELRNTIEKVNYFHYALMYMYNYLLKHKHFNYTNVEEGNKKSILKHLKEKRRQTNLIKIKGEQEKVLNIPKEFSDLIIPTKKANMKRKQKNVFEKIQKYRKKSDISEDEEKFIWVEEEDDGDKETDRNCIKIEDPSYNINNNVLNNNSECHNLIITILRIII</sequence>
<organism evidence="1 2">
    <name type="scientific">Plasmodium falciparum UGT5.1</name>
    <dbReference type="NCBI Taxonomy" id="1237627"/>
    <lineage>
        <taxon>Eukaryota</taxon>
        <taxon>Sar</taxon>
        <taxon>Alveolata</taxon>
        <taxon>Apicomplexa</taxon>
        <taxon>Aconoidasida</taxon>
        <taxon>Haemosporida</taxon>
        <taxon>Plasmodiidae</taxon>
        <taxon>Plasmodium</taxon>
        <taxon>Plasmodium (Laverania)</taxon>
    </lineage>
</organism>
<reference evidence="1 2" key="1">
    <citation type="submission" date="2013-02" db="EMBL/GenBank/DDBJ databases">
        <title>The Genome Sequence of Plasmodium falciparum UGT5.1.</title>
        <authorList>
            <consortium name="The Broad Institute Genome Sequencing Platform"/>
            <consortium name="The Broad Institute Genome Sequencing Center for Infectious Disease"/>
            <person name="Neafsey D."/>
            <person name="Cheeseman I."/>
            <person name="Volkman S."/>
            <person name="Adams J."/>
            <person name="Walker B."/>
            <person name="Young S.K."/>
            <person name="Zeng Q."/>
            <person name="Gargeya S."/>
            <person name="Fitzgerald M."/>
            <person name="Haas B."/>
            <person name="Abouelleil A."/>
            <person name="Alvarado L."/>
            <person name="Arachchi H.M."/>
            <person name="Berlin A.M."/>
            <person name="Chapman S.B."/>
            <person name="Dewar J."/>
            <person name="Goldberg J."/>
            <person name="Griggs A."/>
            <person name="Gujja S."/>
            <person name="Hansen M."/>
            <person name="Howarth C."/>
            <person name="Imamovic A."/>
            <person name="Larimer J."/>
            <person name="McCowan C."/>
            <person name="Murphy C."/>
            <person name="Neiman D."/>
            <person name="Pearson M."/>
            <person name="Priest M."/>
            <person name="Roberts A."/>
            <person name="Saif S."/>
            <person name="Shea T."/>
            <person name="Sisk P."/>
            <person name="Sykes S."/>
            <person name="Wortman J."/>
            <person name="Nusbaum C."/>
            <person name="Birren B."/>
        </authorList>
    </citation>
    <scope>NUCLEOTIDE SEQUENCE [LARGE SCALE GENOMIC DNA]</scope>
    <source>
        <strain evidence="1 2">UGT5.1</strain>
    </source>
</reference>
<accession>W7J9H9</accession>
<dbReference type="Proteomes" id="UP000030697">
    <property type="component" value="Unassembled WGS sequence"/>
</dbReference>